<dbReference type="PANTHER" id="PTHR23320">
    <property type="entry name" value="MEMBRANE-SPANNING 4-DOMAINS SUBFAMILY A MS4A -RELATED"/>
    <property type="match status" value="1"/>
</dbReference>
<dbReference type="InterPro" id="IPR030417">
    <property type="entry name" value="MS4A"/>
</dbReference>
<dbReference type="RefSeq" id="XP_038056105.1">
    <property type="nucleotide sequence ID" value="XM_038200177.1"/>
</dbReference>
<feature type="transmembrane region" description="Helical" evidence="1">
    <location>
        <begin position="31"/>
        <end position="50"/>
    </location>
</feature>
<evidence type="ECO:0000313" key="3">
    <source>
        <dbReference type="Proteomes" id="UP000887568"/>
    </source>
</evidence>
<protein>
    <submittedName>
        <fullName evidence="2">Uncharacterized protein</fullName>
    </submittedName>
</protein>
<sequence length="236" mass="24713">MQPVAPIQSVQMQMPPTAPSRRSRYSCAVKSLGVLQIILSGVSAIVGVVAGFTGSVIGLAFAGTWGAILFFLPAGILGVLSVTLAVGSRRCLAIACMVMCILASVMAAANIGQYGASMAFDGYYYGGGGYYYYTPVPIAMDGILVVVSLTELVVSITASVYCCYVMSEYRPTNPTIQFISTQGNPNMMAYNQPAVAYNQPAVPYTVTPAAPGTFVANQPYTQPPSYTACTTQPGGM</sequence>
<accession>A0A913ZXR5</accession>
<organism evidence="2 3">
    <name type="scientific">Patiria miniata</name>
    <name type="common">Bat star</name>
    <name type="synonym">Asterina miniata</name>
    <dbReference type="NCBI Taxonomy" id="46514"/>
    <lineage>
        <taxon>Eukaryota</taxon>
        <taxon>Metazoa</taxon>
        <taxon>Echinodermata</taxon>
        <taxon>Eleutherozoa</taxon>
        <taxon>Asterozoa</taxon>
        <taxon>Asteroidea</taxon>
        <taxon>Valvatacea</taxon>
        <taxon>Valvatida</taxon>
        <taxon>Asterinidae</taxon>
        <taxon>Patiria</taxon>
    </lineage>
</organism>
<keyword evidence="1" id="KW-0472">Membrane</keyword>
<dbReference type="PANTHER" id="PTHR23320:SF165">
    <property type="entry name" value="MARVEL DOMAIN-CONTAINING PROTEIN"/>
    <property type="match status" value="1"/>
</dbReference>
<dbReference type="OMA" id="CCAGSKY"/>
<dbReference type="EnsemblMetazoa" id="XM_038200177.1">
    <property type="protein sequence ID" value="XP_038056105.1"/>
    <property type="gene ID" value="LOC119728104"/>
</dbReference>
<feature type="transmembrane region" description="Helical" evidence="1">
    <location>
        <begin position="136"/>
        <end position="164"/>
    </location>
</feature>
<feature type="transmembrane region" description="Helical" evidence="1">
    <location>
        <begin position="92"/>
        <end position="116"/>
    </location>
</feature>
<reference evidence="2" key="1">
    <citation type="submission" date="2022-11" db="UniProtKB">
        <authorList>
            <consortium name="EnsemblMetazoa"/>
        </authorList>
    </citation>
    <scope>IDENTIFICATION</scope>
</reference>
<keyword evidence="3" id="KW-1185">Reference proteome</keyword>
<proteinExistence type="predicted"/>
<keyword evidence="1" id="KW-1133">Transmembrane helix</keyword>
<dbReference type="OrthoDB" id="10071849at2759"/>
<dbReference type="Proteomes" id="UP000887568">
    <property type="component" value="Unplaced"/>
</dbReference>
<evidence type="ECO:0000313" key="2">
    <source>
        <dbReference type="EnsemblMetazoa" id="XP_038056105.1"/>
    </source>
</evidence>
<dbReference type="GeneID" id="119728104"/>
<dbReference type="AlphaFoldDB" id="A0A913ZXR5"/>
<name>A0A913ZXR5_PATMI</name>
<keyword evidence="1" id="KW-0812">Transmembrane</keyword>
<evidence type="ECO:0000256" key="1">
    <source>
        <dbReference type="SAM" id="Phobius"/>
    </source>
</evidence>
<feature type="transmembrane region" description="Helical" evidence="1">
    <location>
        <begin position="56"/>
        <end position="80"/>
    </location>
</feature>